<dbReference type="InterPro" id="IPR018642">
    <property type="entry name" value="DUF2066"/>
</dbReference>
<dbReference type="Pfam" id="PF09839">
    <property type="entry name" value="DUF2066"/>
    <property type="match status" value="1"/>
</dbReference>
<dbReference type="AlphaFoldDB" id="A0A1W2DQP2"/>
<proteinExistence type="predicted"/>
<evidence type="ECO:0000313" key="2">
    <source>
        <dbReference type="EMBL" id="SMC99761.1"/>
    </source>
</evidence>
<dbReference type="EMBL" id="FWXR01000017">
    <property type="protein sequence ID" value="SMC99761.1"/>
    <property type="molecule type" value="Genomic_DNA"/>
</dbReference>
<evidence type="ECO:0000313" key="3">
    <source>
        <dbReference type="Proteomes" id="UP000192656"/>
    </source>
</evidence>
<organism evidence="2 3">
    <name type="scientific">Fulvimarina manganoxydans</name>
    <dbReference type="NCBI Taxonomy" id="937218"/>
    <lineage>
        <taxon>Bacteria</taxon>
        <taxon>Pseudomonadati</taxon>
        <taxon>Pseudomonadota</taxon>
        <taxon>Alphaproteobacteria</taxon>
        <taxon>Hyphomicrobiales</taxon>
        <taxon>Aurantimonadaceae</taxon>
        <taxon>Fulvimarina</taxon>
    </lineage>
</organism>
<dbReference type="OrthoDB" id="7266613at2"/>
<evidence type="ECO:0008006" key="4">
    <source>
        <dbReference type="Google" id="ProtNLM"/>
    </source>
</evidence>
<feature type="region of interest" description="Disordered" evidence="1">
    <location>
        <begin position="198"/>
        <end position="226"/>
    </location>
</feature>
<gene>
    <name evidence="2" type="ORF">SAMN06297251_11710</name>
</gene>
<name>A0A1W2DQP2_9HYPH</name>
<protein>
    <recommendedName>
        <fullName evidence="4">DUF2066 domain-containing protein</fullName>
    </recommendedName>
</protein>
<keyword evidence="3" id="KW-1185">Reference proteome</keyword>
<accession>A0A1W2DQP2</accession>
<evidence type="ECO:0000256" key="1">
    <source>
        <dbReference type="SAM" id="MobiDB-lite"/>
    </source>
</evidence>
<dbReference type="Proteomes" id="UP000192656">
    <property type="component" value="Unassembled WGS sequence"/>
</dbReference>
<sequence length="303" mass="32489">MGSIAMNWASLPIMGLTIALLSGAGAPGIAADLTLYEGQTIVTGERAETRIPALRDCLLQVFVKLSGDISLASEPRAVRLSEQAPSYMVSYRYRDRMEGIPHHDEQGSRDRPYDLTVAFDPVKVDAALASLGSSAWIDRPPLVALITIRTEAGSFFLAADDRHGIDQKDALFAAAAQFGMSLHLPTRTDLTRMKHIAPDGQGAGSDQIAPRSGTGDPENRVAGHRTPAGRYPAAAVFLSGTLDWDAEALGWRAAWHLEAPGVMDSRWAISGVTFDNAFRNAIGGAAARLAKIDRQTPNSLPHH</sequence>
<reference evidence="2 3" key="1">
    <citation type="submission" date="2017-04" db="EMBL/GenBank/DDBJ databases">
        <authorList>
            <person name="Afonso C.L."/>
            <person name="Miller P.J."/>
            <person name="Scott M.A."/>
            <person name="Spackman E."/>
            <person name="Goraichik I."/>
            <person name="Dimitrov K.M."/>
            <person name="Suarez D.L."/>
            <person name="Swayne D.E."/>
        </authorList>
    </citation>
    <scope>NUCLEOTIDE SEQUENCE [LARGE SCALE GENOMIC DNA]</scope>
    <source>
        <strain evidence="2 3">CGMCC 1.10972</strain>
    </source>
</reference>
<dbReference type="STRING" id="937218.SAMN06297251_11710"/>